<evidence type="ECO:0000259" key="1">
    <source>
        <dbReference type="Pfam" id="PF05899"/>
    </source>
</evidence>
<organism evidence="2 3">
    <name type="scientific">Herbiconiux daphne</name>
    <dbReference type="NCBI Taxonomy" id="2970914"/>
    <lineage>
        <taxon>Bacteria</taxon>
        <taxon>Bacillati</taxon>
        <taxon>Actinomycetota</taxon>
        <taxon>Actinomycetes</taxon>
        <taxon>Micrococcales</taxon>
        <taxon>Microbacteriaceae</taxon>
        <taxon>Herbiconiux</taxon>
    </lineage>
</organism>
<dbReference type="RefSeq" id="WP_259540661.1">
    <property type="nucleotide sequence ID" value="NZ_JANLCJ010000008.1"/>
</dbReference>
<dbReference type="Pfam" id="PF05899">
    <property type="entry name" value="Cupin_3"/>
    <property type="match status" value="1"/>
</dbReference>
<reference evidence="2" key="1">
    <citation type="submission" date="2022-08" db="EMBL/GenBank/DDBJ databases">
        <authorList>
            <person name="Deng Y."/>
            <person name="Han X.-F."/>
            <person name="Zhang Y.-Q."/>
        </authorList>
    </citation>
    <scope>NUCLEOTIDE SEQUENCE</scope>
    <source>
        <strain evidence="2">CPCC 203386</strain>
    </source>
</reference>
<comment type="caution">
    <text evidence="2">The sequence shown here is derived from an EMBL/GenBank/DDBJ whole genome shotgun (WGS) entry which is preliminary data.</text>
</comment>
<dbReference type="InterPro" id="IPR011051">
    <property type="entry name" value="RmlC_Cupin_sf"/>
</dbReference>
<dbReference type="Proteomes" id="UP001165586">
    <property type="component" value="Unassembled WGS sequence"/>
</dbReference>
<dbReference type="InterPro" id="IPR014710">
    <property type="entry name" value="RmlC-like_jellyroll"/>
</dbReference>
<feature type="domain" description="(S)-ureidoglycine aminohydrolase cupin" evidence="1">
    <location>
        <begin position="70"/>
        <end position="120"/>
    </location>
</feature>
<dbReference type="Gene3D" id="2.60.120.10">
    <property type="entry name" value="Jelly Rolls"/>
    <property type="match status" value="1"/>
</dbReference>
<accession>A0ABT2H6Y4</accession>
<dbReference type="InterPro" id="IPR008579">
    <property type="entry name" value="UGlyAH_Cupin_dom"/>
</dbReference>
<dbReference type="EMBL" id="JANLCJ010000008">
    <property type="protein sequence ID" value="MCS5735689.1"/>
    <property type="molecule type" value="Genomic_DNA"/>
</dbReference>
<evidence type="ECO:0000313" key="3">
    <source>
        <dbReference type="Proteomes" id="UP001165586"/>
    </source>
</evidence>
<sequence>MAAVTESLLAFNSALVSTAEIPVSTEAPTHVHPFGTPTFGLLHLAGPEDGAGFVAIWTADRDGFDYQPIPEPEAAFVLEGVLRLTPTGGESVDVSAGQGYRLPEGWQGRIEAIEPVKKVYFLL</sequence>
<name>A0ABT2H6Y4_9MICO</name>
<keyword evidence="3" id="KW-1185">Reference proteome</keyword>
<dbReference type="SUPFAM" id="SSF51182">
    <property type="entry name" value="RmlC-like cupins"/>
    <property type="match status" value="1"/>
</dbReference>
<proteinExistence type="predicted"/>
<protein>
    <submittedName>
        <fullName evidence="2">Cupin domain-containing protein</fullName>
    </submittedName>
</protein>
<evidence type="ECO:0000313" key="2">
    <source>
        <dbReference type="EMBL" id="MCS5735689.1"/>
    </source>
</evidence>
<gene>
    <name evidence="2" type="ORF">N1032_18270</name>
</gene>